<evidence type="ECO:0000256" key="3">
    <source>
        <dbReference type="PROSITE-ProRule" id="PRU00339"/>
    </source>
</evidence>
<feature type="repeat" description="TPR" evidence="3">
    <location>
        <begin position="501"/>
        <end position="534"/>
    </location>
</feature>
<protein>
    <submittedName>
        <fullName evidence="5">Uncharacterized protein</fullName>
    </submittedName>
</protein>
<dbReference type="PANTHER" id="PTHR44186">
    <property type="match status" value="1"/>
</dbReference>
<dbReference type="Pfam" id="PF13174">
    <property type="entry name" value="TPR_6"/>
    <property type="match status" value="3"/>
</dbReference>
<accession>A0A1S1J4X1</accession>
<dbReference type="SUPFAM" id="SSF48452">
    <property type="entry name" value="TPR-like"/>
    <property type="match status" value="4"/>
</dbReference>
<feature type="signal peptide" evidence="4">
    <location>
        <begin position="1"/>
        <end position="21"/>
    </location>
</feature>
<feature type="repeat" description="TPR" evidence="3">
    <location>
        <begin position="611"/>
        <end position="644"/>
    </location>
</feature>
<gene>
    <name evidence="6" type="ORF">B0A71_15745</name>
    <name evidence="5" type="ORF">BHE19_07720</name>
</gene>
<organism evidence="5 7">
    <name type="scientific">Flavobacterium tructae</name>
    <dbReference type="NCBI Taxonomy" id="1114873"/>
    <lineage>
        <taxon>Bacteria</taxon>
        <taxon>Pseudomonadati</taxon>
        <taxon>Bacteroidota</taxon>
        <taxon>Flavobacteriia</taxon>
        <taxon>Flavobacteriales</taxon>
        <taxon>Flavobacteriaceae</taxon>
        <taxon>Flavobacterium</taxon>
    </lineage>
</organism>
<evidence type="ECO:0000313" key="7">
    <source>
        <dbReference type="Proteomes" id="UP000180252"/>
    </source>
</evidence>
<dbReference type="PROSITE" id="PS50005">
    <property type="entry name" value="TPR"/>
    <property type="match status" value="4"/>
</dbReference>
<evidence type="ECO:0000256" key="1">
    <source>
        <dbReference type="ARBA" id="ARBA00022737"/>
    </source>
</evidence>
<dbReference type="Pfam" id="PF13181">
    <property type="entry name" value="TPR_8"/>
    <property type="match status" value="1"/>
</dbReference>
<proteinExistence type="predicted"/>
<dbReference type="InterPro" id="IPR019734">
    <property type="entry name" value="TPR_rpt"/>
</dbReference>
<keyword evidence="4" id="KW-0732">Signal</keyword>
<feature type="repeat" description="TPR" evidence="3">
    <location>
        <begin position="279"/>
        <end position="312"/>
    </location>
</feature>
<feature type="repeat" description="TPR" evidence="3">
    <location>
        <begin position="314"/>
        <end position="347"/>
    </location>
</feature>
<evidence type="ECO:0000256" key="2">
    <source>
        <dbReference type="ARBA" id="ARBA00022803"/>
    </source>
</evidence>
<dbReference type="EMBL" id="MUHG01000023">
    <property type="protein sequence ID" value="OXB18371.1"/>
    <property type="molecule type" value="Genomic_DNA"/>
</dbReference>
<reference evidence="5" key="1">
    <citation type="submission" date="2016-09" db="EMBL/GenBank/DDBJ databases">
        <authorList>
            <person name="Capua I."/>
            <person name="De Benedictis P."/>
            <person name="Joannis T."/>
            <person name="Lombin L.H."/>
            <person name="Cattoli G."/>
        </authorList>
    </citation>
    <scope>NUCLEOTIDE SEQUENCE [LARGE SCALE GENOMIC DNA]</scope>
    <source>
        <strain evidence="5">MSU</strain>
    </source>
</reference>
<dbReference type="Proteomes" id="UP000198319">
    <property type="component" value="Unassembled WGS sequence"/>
</dbReference>
<evidence type="ECO:0000256" key="4">
    <source>
        <dbReference type="SAM" id="SignalP"/>
    </source>
</evidence>
<dbReference type="PANTHER" id="PTHR44186:SF1">
    <property type="entry name" value="BARDET-BIEDL SYNDROME 4 PROTEIN"/>
    <property type="match status" value="1"/>
</dbReference>
<evidence type="ECO:0000313" key="5">
    <source>
        <dbReference type="EMBL" id="OHT45712.1"/>
    </source>
</evidence>
<name>A0A1S1J4X1_9FLAO</name>
<dbReference type="SMART" id="SM00028">
    <property type="entry name" value="TPR"/>
    <property type="match status" value="14"/>
</dbReference>
<dbReference type="PROSITE" id="PS50293">
    <property type="entry name" value="TPR_REGION"/>
    <property type="match status" value="1"/>
</dbReference>
<sequence length="1004" mass="114871">MRKLSWFFLLPIILFSTIVSAQKSAIYTYDLKDFDKALALYNDKQYASAQLIFEYVKNNATTEEVQSDCAYYIANCAIRTNKVNADALMEKFVHDYPTSTKQNQAYIEVAQYFFEQGNYPKALQWFDKVDESYMSKSDSDKFNFQKGYSYFSAKKKKEATTYFNKVVNSADFGSQAKYYLGFMAYEGDDYKEATKYFDEVSGEEKYKEKLSYYQADMNFKLGSFQKAIDLGQKAMSKSNDLEKSELNKIIGESYFNLKQYGKAIPFLEQYAGKKGKWNNTDFYQLGYAYYEQKEYEKAISQFNKIIEGKDFVAQNAYYHLGLAYLNTGKKQEALNAFKNASEMDFNAQIQEDAALNYAKLSYEIGNAYQTVPGILLDFLKKYPNNSSRSEVEKLLVDSYISSKNYKEALSLLEKNRSAENKAAYQKVLFYRGVELYNESNYPEAGKMFKNAVSEQKTPEFTARATFWKAETEYMTDDFQNALLSYKQFAGLAEAKTTNEYKNINYNIGYAYFKQKEYDQAGNSFQAQIDNSKEDKVRLNDSYLRLGDCRFVSSKYSAANEAYSKAIEAKGVDADYAQFQKAISYGFMSKNDKKAEELSHFLQMYKKSSYRDDALYELGNTYVAEKKNDQALKTYDQLISEFKNGSFTSKAILKQGLIYYNSDRDDQALVKFKKVAAEFPKTPEALEAVSTARLIYVDSGKVDEYATWVRTLDFVAVTDAELDNDTYDAAFKQYSQNNSKQAITGFTGYVNKFPKGMHALEANFYLAQLYFAEGSETKSVANYQYVTDQPRSEFTEQSLSRLAQIFLKAKDCDQSIPVLVRLENEADFPQNKNFAQANLMKCYYDKKDYDNSVVYADKVLQNAKADANVKADAQIIVARAAMQTGNEDKAKTAYAKLSATSKGELAAEALYYDAYFKTKEGKFDASNVSVQKLAKNYSAYKYYGAKSLVLMAKNFYGLKDSYQATYILDNVINNFTDYPDVVEEAKKELSAIKLEESKTNSSITK</sequence>
<dbReference type="STRING" id="1278819.BHE19_07720"/>
<feature type="chain" id="PRO_5010170989" evidence="4">
    <location>
        <begin position="22"/>
        <end position="1004"/>
    </location>
</feature>
<dbReference type="InterPro" id="IPR011990">
    <property type="entry name" value="TPR-like_helical_dom_sf"/>
</dbReference>
<dbReference type="Proteomes" id="UP000180252">
    <property type="component" value="Unassembled WGS sequence"/>
</dbReference>
<dbReference type="OrthoDB" id="9814448at2"/>
<keyword evidence="8" id="KW-1185">Reference proteome</keyword>
<dbReference type="Gene3D" id="1.25.40.10">
    <property type="entry name" value="Tetratricopeptide repeat domain"/>
    <property type="match status" value="6"/>
</dbReference>
<comment type="caution">
    <text evidence="5">The sequence shown here is derived from an EMBL/GenBank/DDBJ whole genome shotgun (WGS) entry which is preliminary data.</text>
</comment>
<keyword evidence="2 3" id="KW-0802">TPR repeat</keyword>
<keyword evidence="1" id="KW-0677">Repeat</keyword>
<dbReference type="Pfam" id="PF12895">
    <property type="entry name" value="ANAPC3"/>
    <property type="match status" value="1"/>
</dbReference>
<dbReference type="RefSeq" id="WP_070906983.1">
    <property type="nucleotide sequence ID" value="NZ_MIKE01000022.1"/>
</dbReference>
<evidence type="ECO:0000313" key="6">
    <source>
        <dbReference type="EMBL" id="OXB18371.1"/>
    </source>
</evidence>
<reference evidence="7" key="2">
    <citation type="submission" date="2016-09" db="EMBL/GenBank/DDBJ databases">
        <authorList>
            <person name="Chen S."/>
            <person name="Walker E."/>
        </authorList>
    </citation>
    <scope>NUCLEOTIDE SEQUENCE [LARGE SCALE GENOMIC DNA]</scope>
    <source>
        <strain evidence="7">MSU</strain>
    </source>
</reference>
<dbReference type="AlphaFoldDB" id="A0A1S1J4X1"/>
<dbReference type="EMBL" id="MIKE01000022">
    <property type="protein sequence ID" value="OHT45712.1"/>
    <property type="molecule type" value="Genomic_DNA"/>
</dbReference>
<reference evidence="6 8" key="3">
    <citation type="submission" date="2016-11" db="EMBL/GenBank/DDBJ databases">
        <title>Whole genomes of Flavobacteriaceae.</title>
        <authorList>
            <person name="Stine C."/>
            <person name="Li C."/>
            <person name="Tadesse D."/>
        </authorList>
    </citation>
    <scope>NUCLEOTIDE SEQUENCE [LARGE SCALE GENOMIC DNA]</scope>
    <source>
        <strain evidence="6 8">ATCC BAA-2541</strain>
    </source>
</reference>
<evidence type="ECO:0000313" key="8">
    <source>
        <dbReference type="Proteomes" id="UP000198319"/>
    </source>
</evidence>